<evidence type="ECO:0000256" key="3">
    <source>
        <dbReference type="ARBA" id="ARBA00005323"/>
    </source>
</evidence>
<evidence type="ECO:0000313" key="15">
    <source>
        <dbReference type="EMBL" id="KZP00963.1"/>
    </source>
</evidence>
<dbReference type="PANTHER" id="PTHR28004:SF2">
    <property type="entry name" value="D-SERINE DEHYDRATASE"/>
    <property type="match status" value="1"/>
</dbReference>
<dbReference type="Pfam" id="PF14031">
    <property type="entry name" value="D-ser_dehydrat"/>
    <property type="match status" value="1"/>
</dbReference>
<evidence type="ECO:0000256" key="13">
    <source>
        <dbReference type="ARBA" id="ARBA00075219"/>
    </source>
</evidence>
<dbReference type="GO" id="GO:0036088">
    <property type="term" value="P:D-serine catabolic process"/>
    <property type="evidence" value="ECO:0007669"/>
    <property type="project" value="TreeGrafter"/>
</dbReference>
<dbReference type="InterPro" id="IPR051466">
    <property type="entry name" value="D-amino_acid_metab_enzyme"/>
</dbReference>
<dbReference type="SUPFAM" id="SSF51419">
    <property type="entry name" value="PLP-binding barrel"/>
    <property type="match status" value="1"/>
</dbReference>
<evidence type="ECO:0000256" key="8">
    <source>
        <dbReference type="ARBA" id="ARBA00023239"/>
    </source>
</evidence>
<dbReference type="GO" id="GO:0009636">
    <property type="term" value="P:response to toxic substance"/>
    <property type="evidence" value="ECO:0007669"/>
    <property type="project" value="UniProtKB-KW"/>
</dbReference>
<evidence type="ECO:0000256" key="5">
    <source>
        <dbReference type="ARBA" id="ARBA00022723"/>
    </source>
</evidence>
<evidence type="ECO:0000256" key="9">
    <source>
        <dbReference type="ARBA" id="ARBA00051198"/>
    </source>
</evidence>
<evidence type="ECO:0000256" key="6">
    <source>
        <dbReference type="ARBA" id="ARBA00022833"/>
    </source>
</evidence>
<dbReference type="PANTHER" id="PTHR28004">
    <property type="entry name" value="ZGC:162816-RELATED"/>
    <property type="match status" value="1"/>
</dbReference>
<dbReference type="InterPro" id="IPR029066">
    <property type="entry name" value="PLP-binding_barrel"/>
</dbReference>
<evidence type="ECO:0000256" key="2">
    <source>
        <dbReference type="ARBA" id="ARBA00001947"/>
    </source>
</evidence>
<proteinExistence type="inferred from homology"/>
<evidence type="ECO:0000256" key="7">
    <source>
        <dbReference type="ARBA" id="ARBA00022898"/>
    </source>
</evidence>
<sequence>MTLPTQAPVFAPFYAYPSKEALCDAFVKMPVDGLRTPAFIVDRAVFAQNCALMHKGVLQGWKASFRAHVKTHKTVEGTKMTLDSTEGTTHAVLVSTVAEAWGIINGGLVADGTVKDLLYGLPIALTKLDDLSAVKAELEKHGAVLRLMIDHEDQVKGLEEYMKLKGVKGWTGFIKVDSGNKRAGLTPTAPSLPSLIKAIIASPAIDIYGFYCHAGHSYSSTSLEVASAKLKEELDAANAACTLALSLSSTPPAVPYVLSVGSTPTAHAASLNPQSFDLKGKLEIHAGNYPFLDLQQLATTLIDNERIAATVLTTVISSYPDRDGGEGMCDAGALAMSKDRGPIPGFGDVVTPGWENWRLGRVSQEHGVLTRVEGKQGKELVVGSMLQVVGQHSCLTSACFPWYYIVDSNEGDGKTVVDVWVPWRAW</sequence>
<comment type="similarity">
    <text evidence="3">Belongs to the DSD1 family.</text>
</comment>
<dbReference type="InterPro" id="IPR042208">
    <property type="entry name" value="D-ser_dehydrat-like_sf"/>
</dbReference>
<comment type="cofactor">
    <cofactor evidence="2">
        <name>Zn(2+)</name>
        <dbReference type="ChEBI" id="CHEBI:29105"/>
    </cofactor>
</comment>
<dbReference type="GO" id="GO:0046872">
    <property type="term" value="F:metal ion binding"/>
    <property type="evidence" value="ECO:0007669"/>
    <property type="project" value="UniProtKB-KW"/>
</dbReference>
<dbReference type="InterPro" id="IPR026956">
    <property type="entry name" value="D-ser_dehydrat-like_dom"/>
</dbReference>
<dbReference type="FunFam" id="3.20.20.10:FF:000016">
    <property type="entry name" value="D-serine dehydratase"/>
    <property type="match status" value="1"/>
</dbReference>
<evidence type="ECO:0000259" key="14">
    <source>
        <dbReference type="SMART" id="SM01119"/>
    </source>
</evidence>
<dbReference type="Proteomes" id="UP000076738">
    <property type="component" value="Unassembled WGS sequence"/>
</dbReference>
<feature type="domain" description="D-serine dehydratase-like" evidence="14">
    <location>
        <begin position="308"/>
        <end position="407"/>
    </location>
</feature>
<dbReference type="Pfam" id="PF01168">
    <property type="entry name" value="Ala_racemase_N"/>
    <property type="match status" value="1"/>
</dbReference>
<dbReference type="Gene3D" id="2.40.37.20">
    <property type="entry name" value="D-serine dehydratase-like domain"/>
    <property type="match status" value="1"/>
</dbReference>
<gene>
    <name evidence="15" type="ORF">CALVIDRAFT_475715</name>
</gene>
<evidence type="ECO:0000313" key="16">
    <source>
        <dbReference type="Proteomes" id="UP000076738"/>
    </source>
</evidence>
<dbReference type="EC" id="4.3.1.18" evidence="11"/>
<protein>
    <recommendedName>
        <fullName evidence="12">D-serine dehydratase</fullName>
        <ecNumber evidence="11">4.3.1.18</ecNumber>
    </recommendedName>
    <alternativeName>
        <fullName evidence="13">D-serine deaminase</fullName>
    </alternativeName>
</protein>
<dbReference type="SMART" id="SM01119">
    <property type="entry name" value="D-ser_dehydrat"/>
    <property type="match status" value="1"/>
</dbReference>
<comment type="catalytic activity">
    <reaction evidence="9">
        <text>D-serine = pyruvate + NH4(+)</text>
        <dbReference type="Rhea" id="RHEA:13977"/>
        <dbReference type="ChEBI" id="CHEBI:15361"/>
        <dbReference type="ChEBI" id="CHEBI:28938"/>
        <dbReference type="ChEBI" id="CHEBI:35247"/>
        <dbReference type="EC" id="4.3.1.18"/>
    </reaction>
    <physiologicalReaction direction="left-to-right" evidence="9">
        <dbReference type="Rhea" id="RHEA:13978"/>
    </physiologicalReaction>
</comment>
<reference evidence="15 16" key="1">
    <citation type="journal article" date="2016" name="Mol. Biol. Evol.">
        <title>Comparative Genomics of Early-Diverging Mushroom-Forming Fungi Provides Insights into the Origins of Lignocellulose Decay Capabilities.</title>
        <authorList>
            <person name="Nagy L.G."/>
            <person name="Riley R."/>
            <person name="Tritt A."/>
            <person name="Adam C."/>
            <person name="Daum C."/>
            <person name="Floudas D."/>
            <person name="Sun H."/>
            <person name="Yadav J.S."/>
            <person name="Pangilinan J."/>
            <person name="Larsson K.H."/>
            <person name="Matsuura K."/>
            <person name="Barry K."/>
            <person name="Labutti K."/>
            <person name="Kuo R."/>
            <person name="Ohm R.A."/>
            <person name="Bhattacharya S.S."/>
            <person name="Shirouzu T."/>
            <person name="Yoshinaga Y."/>
            <person name="Martin F.M."/>
            <person name="Grigoriev I.V."/>
            <person name="Hibbett D.S."/>
        </authorList>
    </citation>
    <scope>NUCLEOTIDE SEQUENCE [LARGE SCALE GENOMIC DNA]</scope>
    <source>
        <strain evidence="15 16">TUFC12733</strain>
    </source>
</reference>
<evidence type="ECO:0000256" key="10">
    <source>
        <dbReference type="ARBA" id="ARBA00055764"/>
    </source>
</evidence>
<keyword evidence="6" id="KW-0862">Zinc</keyword>
<keyword evidence="4" id="KW-0216">Detoxification</keyword>
<organism evidence="15 16">
    <name type="scientific">Calocera viscosa (strain TUFC12733)</name>
    <dbReference type="NCBI Taxonomy" id="1330018"/>
    <lineage>
        <taxon>Eukaryota</taxon>
        <taxon>Fungi</taxon>
        <taxon>Dikarya</taxon>
        <taxon>Basidiomycota</taxon>
        <taxon>Agaricomycotina</taxon>
        <taxon>Dacrymycetes</taxon>
        <taxon>Dacrymycetales</taxon>
        <taxon>Dacrymycetaceae</taxon>
        <taxon>Calocera</taxon>
    </lineage>
</organism>
<dbReference type="STRING" id="1330018.A0A167RJ19"/>
<comment type="cofactor">
    <cofactor evidence="1">
        <name>pyridoxal 5'-phosphate</name>
        <dbReference type="ChEBI" id="CHEBI:597326"/>
    </cofactor>
</comment>
<dbReference type="OrthoDB" id="20198at2759"/>
<name>A0A167RJ19_CALVF</name>
<dbReference type="EMBL" id="KV417268">
    <property type="protein sequence ID" value="KZP00963.1"/>
    <property type="molecule type" value="Genomic_DNA"/>
</dbReference>
<keyword evidence="16" id="KW-1185">Reference proteome</keyword>
<evidence type="ECO:0000256" key="4">
    <source>
        <dbReference type="ARBA" id="ARBA00022575"/>
    </source>
</evidence>
<evidence type="ECO:0000256" key="12">
    <source>
        <dbReference type="ARBA" id="ARBA00069616"/>
    </source>
</evidence>
<dbReference type="AlphaFoldDB" id="A0A167RJ19"/>
<evidence type="ECO:0000256" key="11">
    <source>
        <dbReference type="ARBA" id="ARBA00066349"/>
    </source>
</evidence>
<keyword evidence="8" id="KW-0456">Lyase</keyword>
<comment type="function">
    <text evidence="10">Catalyzes the conversion of D-serine to pyruvate and ammonia. May play a role in D-serine detoxification.</text>
</comment>
<dbReference type="Gene3D" id="3.20.20.10">
    <property type="entry name" value="Alanine racemase"/>
    <property type="match status" value="1"/>
</dbReference>
<keyword evidence="7" id="KW-0663">Pyridoxal phosphate</keyword>
<evidence type="ECO:0000256" key="1">
    <source>
        <dbReference type="ARBA" id="ARBA00001933"/>
    </source>
</evidence>
<keyword evidence="5" id="KW-0479">Metal-binding</keyword>
<accession>A0A167RJ19</accession>
<dbReference type="GO" id="GO:0008721">
    <property type="term" value="F:D-serine ammonia-lyase activity"/>
    <property type="evidence" value="ECO:0007669"/>
    <property type="project" value="UniProtKB-EC"/>
</dbReference>
<dbReference type="InterPro" id="IPR001608">
    <property type="entry name" value="Ala_racemase_N"/>
</dbReference>